<dbReference type="Proteomes" id="UP000251241">
    <property type="component" value="Unassembled WGS sequence"/>
</dbReference>
<dbReference type="Gene3D" id="1.20.1290.10">
    <property type="entry name" value="AhpD-like"/>
    <property type="match status" value="1"/>
</dbReference>
<dbReference type="PANTHER" id="PTHR34846">
    <property type="entry name" value="4-CARBOXYMUCONOLACTONE DECARBOXYLASE FAMILY PROTEIN (AFU_ORTHOLOGUE AFUA_6G11590)"/>
    <property type="match status" value="1"/>
</dbReference>
<proteinExistence type="predicted"/>
<protein>
    <submittedName>
        <fullName evidence="2">Argininosuccinate synthase</fullName>
    </submittedName>
</protein>
<dbReference type="PANTHER" id="PTHR34846:SF10">
    <property type="entry name" value="CYTOPLASMIC PROTEIN"/>
    <property type="match status" value="1"/>
</dbReference>
<evidence type="ECO:0000313" key="3">
    <source>
        <dbReference type="Proteomes" id="UP000251241"/>
    </source>
</evidence>
<name>A0A2X2IR46_SPHMU</name>
<accession>A0A2X2IR46</accession>
<reference evidence="2 3" key="1">
    <citation type="submission" date="2018-06" db="EMBL/GenBank/DDBJ databases">
        <authorList>
            <consortium name="Pathogen Informatics"/>
            <person name="Doyle S."/>
        </authorList>
    </citation>
    <scope>NUCLEOTIDE SEQUENCE [LARGE SCALE GENOMIC DNA]</scope>
    <source>
        <strain evidence="2 3">NCTC11343</strain>
    </source>
</reference>
<feature type="domain" description="Carboxymuconolactone decarboxylase-like" evidence="1">
    <location>
        <begin position="18"/>
        <end position="90"/>
    </location>
</feature>
<dbReference type="NCBIfam" id="TIGR00778">
    <property type="entry name" value="ahpD_dom"/>
    <property type="match status" value="1"/>
</dbReference>
<dbReference type="SUPFAM" id="SSF69118">
    <property type="entry name" value="AhpD-like"/>
    <property type="match status" value="1"/>
</dbReference>
<dbReference type="EMBL" id="UAUU01000003">
    <property type="protein sequence ID" value="SPZ84717.1"/>
    <property type="molecule type" value="Genomic_DNA"/>
</dbReference>
<dbReference type="GeneID" id="97180696"/>
<dbReference type="Pfam" id="PF02627">
    <property type="entry name" value="CMD"/>
    <property type="match status" value="1"/>
</dbReference>
<dbReference type="InterPro" id="IPR029032">
    <property type="entry name" value="AhpD-like"/>
</dbReference>
<organism evidence="2 3">
    <name type="scientific">Sphingobacterium multivorum</name>
    <dbReference type="NCBI Taxonomy" id="28454"/>
    <lineage>
        <taxon>Bacteria</taxon>
        <taxon>Pseudomonadati</taxon>
        <taxon>Bacteroidota</taxon>
        <taxon>Sphingobacteriia</taxon>
        <taxon>Sphingobacteriales</taxon>
        <taxon>Sphingobacteriaceae</taxon>
        <taxon>Sphingobacterium</taxon>
    </lineage>
</organism>
<dbReference type="RefSeq" id="WP_070564046.1">
    <property type="nucleotide sequence ID" value="NZ_CP069793.1"/>
</dbReference>
<dbReference type="InterPro" id="IPR003779">
    <property type="entry name" value="CMD-like"/>
</dbReference>
<dbReference type="InterPro" id="IPR004675">
    <property type="entry name" value="AhpD_core"/>
</dbReference>
<gene>
    <name evidence="2" type="ORF">NCTC11343_01261</name>
</gene>
<dbReference type="GO" id="GO:0051920">
    <property type="term" value="F:peroxiredoxin activity"/>
    <property type="evidence" value="ECO:0007669"/>
    <property type="project" value="InterPro"/>
</dbReference>
<dbReference type="AlphaFoldDB" id="A0A2X2IR46"/>
<evidence type="ECO:0000259" key="1">
    <source>
        <dbReference type="Pfam" id="PF02627"/>
    </source>
</evidence>
<sequence length="146" mass="16869">MNTRLNIAKVDAVAYKAMMGLETYLNDIFLNPIQKELIKIRASQINGCAFCLDMHTKDALKYGETPQRIFLLNAWRETNLFTKEEQILLEMTEEITLIHQKGLTESTFQKAKEIFEEKEIAQIILAIITINAWNRIGISTHLELLK</sequence>
<evidence type="ECO:0000313" key="2">
    <source>
        <dbReference type="EMBL" id="SPZ84717.1"/>
    </source>
</evidence>